<name>A0A4U0FAX7_9BACL</name>
<dbReference type="InterPro" id="IPR036890">
    <property type="entry name" value="HATPase_C_sf"/>
</dbReference>
<dbReference type="GO" id="GO:0005886">
    <property type="term" value="C:plasma membrane"/>
    <property type="evidence" value="ECO:0007669"/>
    <property type="project" value="UniProtKB-SubCell"/>
</dbReference>
<evidence type="ECO:0000256" key="10">
    <source>
        <dbReference type="ARBA" id="ARBA00023012"/>
    </source>
</evidence>
<dbReference type="InterPro" id="IPR050640">
    <property type="entry name" value="Bact_2-comp_sensor_kinase"/>
</dbReference>
<protein>
    <submittedName>
        <fullName evidence="14">Sensor histidine kinase</fullName>
    </submittedName>
</protein>
<dbReference type="Pfam" id="PF06580">
    <property type="entry name" value="His_kinase"/>
    <property type="match status" value="1"/>
</dbReference>
<dbReference type="CDD" id="cd06225">
    <property type="entry name" value="HAMP"/>
    <property type="match status" value="1"/>
</dbReference>
<dbReference type="Pfam" id="PF02518">
    <property type="entry name" value="HATPase_c"/>
    <property type="match status" value="1"/>
</dbReference>
<keyword evidence="3" id="KW-0597">Phosphoprotein</keyword>
<dbReference type="SUPFAM" id="SSF158472">
    <property type="entry name" value="HAMP domain-like"/>
    <property type="match status" value="1"/>
</dbReference>
<evidence type="ECO:0000259" key="13">
    <source>
        <dbReference type="PROSITE" id="PS50885"/>
    </source>
</evidence>
<evidence type="ECO:0000256" key="6">
    <source>
        <dbReference type="ARBA" id="ARBA00022741"/>
    </source>
</evidence>
<evidence type="ECO:0000256" key="3">
    <source>
        <dbReference type="ARBA" id="ARBA00022553"/>
    </source>
</evidence>
<dbReference type="CDD" id="cd18773">
    <property type="entry name" value="PDC1_HK_sensor"/>
    <property type="match status" value="1"/>
</dbReference>
<dbReference type="InterPro" id="IPR033479">
    <property type="entry name" value="dCache_1"/>
</dbReference>
<dbReference type="GO" id="GO:0005524">
    <property type="term" value="F:ATP binding"/>
    <property type="evidence" value="ECO:0007669"/>
    <property type="project" value="UniProtKB-KW"/>
</dbReference>
<dbReference type="RefSeq" id="WP_136778233.1">
    <property type="nucleotide sequence ID" value="NZ_SUPK01000006.1"/>
</dbReference>
<keyword evidence="4" id="KW-0808">Transferase</keyword>
<evidence type="ECO:0000256" key="1">
    <source>
        <dbReference type="ARBA" id="ARBA00004651"/>
    </source>
</evidence>
<feature type="domain" description="HAMP" evidence="13">
    <location>
        <begin position="329"/>
        <end position="381"/>
    </location>
</feature>
<keyword evidence="10" id="KW-0902">Two-component regulatory system</keyword>
<evidence type="ECO:0000256" key="7">
    <source>
        <dbReference type="ARBA" id="ARBA00022777"/>
    </source>
</evidence>
<keyword evidence="9 12" id="KW-1133">Transmembrane helix</keyword>
<comment type="subcellular location">
    <subcellularLocation>
        <location evidence="1">Cell membrane</location>
        <topology evidence="1">Multi-pass membrane protein</topology>
    </subcellularLocation>
</comment>
<dbReference type="Gene3D" id="6.10.340.10">
    <property type="match status" value="1"/>
</dbReference>
<keyword evidence="11 12" id="KW-0472">Membrane</keyword>
<dbReference type="Pfam" id="PF00672">
    <property type="entry name" value="HAMP"/>
    <property type="match status" value="1"/>
</dbReference>
<gene>
    <name evidence="14" type="ORF">E5161_12865</name>
</gene>
<feature type="transmembrane region" description="Helical" evidence="12">
    <location>
        <begin position="309"/>
        <end position="332"/>
    </location>
</feature>
<dbReference type="GO" id="GO:0000155">
    <property type="term" value="F:phosphorelay sensor kinase activity"/>
    <property type="evidence" value="ECO:0007669"/>
    <property type="project" value="InterPro"/>
</dbReference>
<dbReference type="Gene3D" id="3.30.450.20">
    <property type="entry name" value="PAS domain"/>
    <property type="match status" value="1"/>
</dbReference>
<sequence length="609" mass="69941">MNRLGNRLWLLVQKLVLLRNQPLMLRLLIYSALLVLVPLSLVGVISYRESSYIMEREARESSWQIIGQVRTNMEYYITGFEIDSIKLLNRTEVKEMLQKSSAAEIEASGLQASVKKMLQEIAYSRSDISRISVFLDNETVITTDRTPFSESTQDLKKEYWYDFVPHNADIKLISRVIQIRDRSEPVISMVKRLIHPLTLEPVGMMIVDINFKRIQEISDQVTVGRTGYMSIVDAEGYYLYRPGLSGFGQRSGLALVRQMAGQKYGSFRLDSDTSEYLTFGYSPYLKWYIVTSYPEKELLEGVYNIRSTIAGTVIITLCVAYLLGSGFAASLVRPIRRLQRFVSQVKQGDLKVRAAVKTRDEIGRLTLDFNRMVERLEGLVEEVYLSQLKEKDLLLRQSQIELKMLQSQMNPHFLFNSLETIRGMALEKGMNDISRLSSALSRLLRYNLNNHSPFVTLKEELEVCDMYLSIQKFRFEERLQYRFDIPEWAFEQKVVKFSLQPLVENSVVHGMESRDGTVHVVISAERAPEPGRFLVRIRDNGNGISTDRLVAIRRDLEKKDILSGGRHIGIVNVHRRLVQLIGDFSGIHLESQPGQGTDVWFYLSLDDTG</sequence>
<keyword evidence="8" id="KW-0067">ATP-binding</keyword>
<dbReference type="AlphaFoldDB" id="A0A4U0FAX7"/>
<accession>A0A4U0FAX7</accession>
<comment type="caution">
    <text evidence="14">The sequence shown here is derived from an EMBL/GenBank/DDBJ whole genome shotgun (WGS) entry which is preliminary data.</text>
</comment>
<evidence type="ECO:0000256" key="12">
    <source>
        <dbReference type="SAM" id="Phobius"/>
    </source>
</evidence>
<evidence type="ECO:0000256" key="9">
    <source>
        <dbReference type="ARBA" id="ARBA00022989"/>
    </source>
</evidence>
<dbReference type="InterPro" id="IPR003660">
    <property type="entry name" value="HAMP_dom"/>
</dbReference>
<dbReference type="Gene3D" id="3.30.565.10">
    <property type="entry name" value="Histidine kinase-like ATPase, C-terminal domain"/>
    <property type="match status" value="1"/>
</dbReference>
<dbReference type="OrthoDB" id="9776552at2"/>
<evidence type="ECO:0000313" key="14">
    <source>
        <dbReference type="EMBL" id="TJY41314.1"/>
    </source>
</evidence>
<evidence type="ECO:0000256" key="5">
    <source>
        <dbReference type="ARBA" id="ARBA00022692"/>
    </source>
</evidence>
<dbReference type="SMART" id="SM00304">
    <property type="entry name" value="HAMP"/>
    <property type="match status" value="1"/>
</dbReference>
<keyword evidence="15" id="KW-1185">Reference proteome</keyword>
<dbReference type="InterPro" id="IPR010559">
    <property type="entry name" value="Sig_transdc_His_kin_internal"/>
</dbReference>
<dbReference type="PROSITE" id="PS50885">
    <property type="entry name" value="HAMP"/>
    <property type="match status" value="1"/>
</dbReference>
<feature type="transmembrane region" description="Helical" evidence="12">
    <location>
        <begin position="27"/>
        <end position="47"/>
    </location>
</feature>
<dbReference type="Proteomes" id="UP000309673">
    <property type="component" value="Unassembled WGS sequence"/>
</dbReference>
<dbReference type="SUPFAM" id="SSF55874">
    <property type="entry name" value="ATPase domain of HSP90 chaperone/DNA topoisomerase II/histidine kinase"/>
    <property type="match status" value="1"/>
</dbReference>
<proteinExistence type="predicted"/>
<dbReference type="CDD" id="cd18774">
    <property type="entry name" value="PDC2_HK_sensor"/>
    <property type="match status" value="1"/>
</dbReference>
<dbReference type="Pfam" id="PF02743">
    <property type="entry name" value="dCache_1"/>
    <property type="match status" value="1"/>
</dbReference>
<dbReference type="EMBL" id="SUPK01000006">
    <property type="protein sequence ID" value="TJY41314.1"/>
    <property type="molecule type" value="Genomic_DNA"/>
</dbReference>
<keyword evidence="7 14" id="KW-0418">Kinase</keyword>
<organism evidence="14 15">
    <name type="scientific">Cohnella pontilimi</name>
    <dbReference type="NCBI Taxonomy" id="2564100"/>
    <lineage>
        <taxon>Bacteria</taxon>
        <taxon>Bacillati</taxon>
        <taxon>Bacillota</taxon>
        <taxon>Bacilli</taxon>
        <taxon>Bacillales</taxon>
        <taxon>Paenibacillaceae</taxon>
        <taxon>Cohnella</taxon>
    </lineage>
</organism>
<dbReference type="PANTHER" id="PTHR34220">
    <property type="entry name" value="SENSOR HISTIDINE KINASE YPDA"/>
    <property type="match status" value="1"/>
</dbReference>
<keyword evidence="5 12" id="KW-0812">Transmembrane</keyword>
<reference evidence="14 15" key="1">
    <citation type="submission" date="2019-04" db="EMBL/GenBank/DDBJ databases">
        <title>Cohnella sp. nov., isolated from soil.</title>
        <authorList>
            <person name="Kim W."/>
        </authorList>
    </citation>
    <scope>NUCLEOTIDE SEQUENCE [LARGE SCALE GENOMIC DNA]</scope>
    <source>
        <strain evidence="14 15">CAU 1483</strain>
    </source>
</reference>
<keyword evidence="6" id="KW-0547">Nucleotide-binding</keyword>
<evidence type="ECO:0000256" key="8">
    <source>
        <dbReference type="ARBA" id="ARBA00022840"/>
    </source>
</evidence>
<evidence type="ECO:0000256" key="11">
    <source>
        <dbReference type="ARBA" id="ARBA00023136"/>
    </source>
</evidence>
<keyword evidence="2" id="KW-1003">Cell membrane</keyword>
<dbReference type="InterPro" id="IPR003594">
    <property type="entry name" value="HATPase_dom"/>
</dbReference>
<evidence type="ECO:0000256" key="2">
    <source>
        <dbReference type="ARBA" id="ARBA00022475"/>
    </source>
</evidence>
<evidence type="ECO:0000313" key="15">
    <source>
        <dbReference type="Proteomes" id="UP000309673"/>
    </source>
</evidence>
<dbReference type="PANTHER" id="PTHR34220:SF11">
    <property type="entry name" value="SENSOR PROTEIN KINASE HPTS"/>
    <property type="match status" value="1"/>
</dbReference>
<evidence type="ECO:0000256" key="4">
    <source>
        <dbReference type="ARBA" id="ARBA00022679"/>
    </source>
</evidence>